<dbReference type="InterPro" id="IPR001723">
    <property type="entry name" value="Nuclear_hrmn_rcpt"/>
</dbReference>
<comment type="caution">
    <text evidence="12">The sequence shown here is derived from an EMBL/GenBank/DDBJ whole genome shotgun (WGS) entry which is preliminary data.</text>
</comment>
<dbReference type="Gene3D" id="1.10.565.10">
    <property type="entry name" value="Retinoid X Receptor"/>
    <property type="match status" value="1"/>
</dbReference>
<dbReference type="PRINTS" id="PR00398">
    <property type="entry name" value="STRDHORMONER"/>
</dbReference>
<evidence type="ECO:0000313" key="12">
    <source>
        <dbReference type="EMBL" id="GFT72456.1"/>
    </source>
</evidence>
<evidence type="ECO:0000259" key="11">
    <source>
        <dbReference type="PROSITE" id="PS51843"/>
    </source>
</evidence>
<dbReference type="Gene3D" id="3.30.50.10">
    <property type="entry name" value="Erythroid Transcription Factor GATA-1, subunit A"/>
    <property type="match status" value="1"/>
</dbReference>
<evidence type="ECO:0000256" key="2">
    <source>
        <dbReference type="ARBA" id="ARBA00022771"/>
    </source>
</evidence>
<dbReference type="GO" id="GO:0003700">
    <property type="term" value="F:DNA-binding transcription factor activity"/>
    <property type="evidence" value="ECO:0007669"/>
    <property type="project" value="InterPro"/>
</dbReference>
<dbReference type="SMART" id="SM00430">
    <property type="entry name" value="HOLI"/>
    <property type="match status" value="1"/>
</dbReference>
<dbReference type="AlphaFoldDB" id="A0A8X6U3X4"/>
<dbReference type="Pfam" id="PF00104">
    <property type="entry name" value="Hormone_recep"/>
    <property type="match status" value="1"/>
</dbReference>
<evidence type="ECO:0000256" key="6">
    <source>
        <dbReference type="ARBA" id="ARBA00023163"/>
    </source>
</evidence>
<evidence type="ECO:0000313" key="13">
    <source>
        <dbReference type="Proteomes" id="UP000887013"/>
    </source>
</evidence>
<keyword evidence="13" id="KW-1185">Reference proteome</keyword>
<dbReference type="OrthoDB" id="6424478at2759"/>
<dbReference type="GO" id="GO:0043565">
    <property type="term" value="F:sequence-specific DNA binding"/>
    <property type="evidence" value="ECO:0007669"/>
    <property type="project" value="InterPro"/>
</dbReference>
<dbReference type="Proteomes" id="UP000887013">
    <property type="component" value="Unassembled WGS sequence"/>
</dbReference>
<dbReference type="PROSITE" id="PS51843">
    <property type="entry name" value="NR_LBD"/>
    <property type="match status" value="1"/>
</dbReference>
<dbReference type="CDD" id="cd06970">
    <property type="entry name" value="NR_DBD_PNR"/>
    <property type="match status" value="1"/>
</dbReference>
<evidence type="ECO:0000256" key="7">
    <source>
        <dbReference type="ARBA" id="ARBA00023170"/>
    </source>
</evidence>
<comment type="subcellular location">
    <subcellularLocation>
        <location evidence="9">Nucleus</location>
    </subcellularLocation>
</comment>
<reference evidence="12" key="1">
    <citation type="submission" date="2020-08" db="EMBL/GenBank/DDBJ databases">
        <title>Multicomponent nature underlies the extraordinary mechanical properties of spider dragline silk.</title>
        <authorList>
            <person name="Kono N."/>
            <person name="Nakamura H."/>
            <person name="Mori M."/>
            <person name="Yoshida Y."/>
            <person name="Ohtoshi R."/>
            <person name="Malay A.D."/>
            <person name="Moran D.A.P."/>
            <person name="Tomita M."/>
            <person name="Numata K."/>
            <person name="Arakawa K."/>
        </authorList>
    </citation>
    <scope>NUCLEOTIDE SEQUENCE</scope>
</reference>
<keyword evidence="3 9" id="KW-0862">Zinc</keyword>
<dbReference type="GO" id="GO:0005634">
    <property type="term" value="C:nucleus"/>
    <property type="evidence" value="ECO:0007669"/>
    <property type="project" value="UniProtKB-SubCell"/>
</dbReference>
<evidence type="ECO:0000256" key="3">
    <source>
        <dbReference type="ARBA" id="ARBA00022833"/>
    </source>
</evidence>
<evidence type="ECO:0000256" key="9">
    <source>
        <dbReference type="RuleBase" id="RU004334"/>
    </source>
</evidence>
<keyword evidence="8 9" id="KW-0539">Nucleus</keyword>
<sequence>MDGTLRRKDSKGNFSALFGLNKTHADFFTSENQASANGRSGMRCIVCGDVSSGKHYGVLACNGCSGFFKRSVRRKLVYRCQAASGECLVDKAHRNQCQACRLRKCLECGMNKDAVQNERQPRNTATVRPNSAFAVPVSTTEEVFNTRGEVKGLNMGTFPTFLPLHPKLVSPFFAKVNSSKFTEYLMSSNERSTTNNSEKKETPCPYGYPSFFAHEDSAGSSVDANALYETSARILLLSIRWARNLPSYSSLALQDQVALLEETWSELFLITCIQWSMPLESNPFFTTMEANLSDVQPKKCVQALQKIFARFKWLAVDFSEFACLKAIVLFKQDVEPLKDIHQVSMLQDHAQLMLAHHIKSQHFDYTFRFGRLLLLLPSLRQIHPDTVETIFFSKTIGSTPIVKLLGDLFKC</sequence>
<dbReference type="SUPFAM" id="SSF48508">
    <property type="entry name" value="Nuclear receptor ligand-binding domain"/>
    <property type="match status" value="1"/>
</dbReference>
<feature type="domain" description="NR LBD" evidence="11">
    <location>
        <begin position="177"/>
        <end position="411"/>
    </location>
</feature>
<proteinExistence type="inferred from homology"/>
<evidence type="ECO:0000256" key="1">
    <source>
        <dbReference type="ARBA" id="ARBA00022723"/>
    </source>
</evidence>
<feature type="domain" description="Nuclear receptor" evidence="10">
    <location>
        <begin position="41"/>
        <end position="117"/>
    </location>
</feature>
<keyword evidence="6 9" id="KW-0804">Transcription</keyword>
<dbReference type="InterPro" id="IPR001628">
    <property type="entry name" value="Znf_hrmn_rcpt"/>
</dbReference>
<keyword evidence="2 9" id="KW-0863">Zinc-finger</keyword>
<dbReference type="InterPro" id="IPR050274">
    <property type="entry name" value="Nuclear_hormone_rcpt_NR2"/>
</dbReference>
<evidence type="ECO:0000256" key="8">
    <source>
        <dbReference type="ARBA" id="ARBA00023242"/>
    </source>
</evidence>
<dbReference type="InterPro" id="IPR035500">
    <property type="entry name" value="NHR-like_dom_sf"/>
</dbReference>
<evidence type="ECO:0000259" key="10">
    <source>
        <dbReference type="PROSITE" id="PS51030"/>
    </source>
</evidence>
<dbReference type="Pfam" id="PF00105">
    <property type="entry name" value="zf-C4"/>
    <property type="match status" value="1"/>
</dbReference>
<organism evidence="12 13">
    <name type="scientific">Nephila pilipes</name>
    <name type="common">Giant wood spider</name>
    <name type="synonym">Nephila maculata</name>
    <dbReference type="NCBI Taxonomy" id="299642"/>
    <lineage>
        <taxon>Eukaryota</taxon>
        <taxon>Metazoa</taxon>
        <taxon>Ecdysozoa</taxon>
        <taxon>Arthropoda</taxon>
        <taxon>Chelicerata</taxon>
        <taxon>Arachnida</taxon>
        <taxon>Araneae</taxon>
        <taxon>Araneomorphae</taxon>
        <taxon>Entelegynae</taxon>
        <taxon>Araneoidea</taxon>
        <taxon>Nephilidae</taxon>
        <taxon>Nephila</taxon>
    </lineage>
</organism>
<dbReference type="SUPFAM" id="SSF57716">
    <property type="entry name" value="Glucocorticoid receptor-like (DNA-binding domain)"/>
    <property type="match status" value="1"/>
</dbReference>
<comment type="similarity">
    <text evidence="9">Belongs to the nuclear hormone receptor family.</text>
</comment>
<keyword evidence="5 9" id="KW-0238">DNA-binding</keyword>
<dbReference type="EMBL" id="BMAW01116861">
    <property type="protein sequence ID" value="GFT72456.1"/>
    <property type="molecule type" value="Genomic_DNA"/>
</dbReference>
<dbReference type="PROSITE" id="PS51030">
    <property type="entry name" value="NUCLEAR_REC_DBD_2"/>
    <property type="match status" value="1"/>
</dbReference>
<keyword evidence="4 9" id="KW-0805">Transcription regulation</keyword>
<dbReference type="FunFam" id="3.30.50.10:FF:000120">
    <property type="entry name" value="Nuclear receptor subfamily 2 group E member 3"/>
    <property type="match status" value="1"/>
</dbReference>
<dbReference type="InterPro" id="IPR013088">
    <property type="entry name" value="Znf_NHR/GATA"/>
</dbReference>
<name>A0A8X6U3X4_NEPPI</name>
<keyword evidence="1 9" id="KW-0479">Metal-binding</keyword>
<dbReference type="GO" id="GO:0008270">
    <property type="term" value="F:zinc ion binding"/>
    <property type="evidence" value="ECO:0007669"/>
    <property type="project" value="UniProtKB-KW"/>
</dbReference>
<evidence type="ECO:0000256" key="4">
    <source>
        <dbReference type="ARBA" id="ARBA00023015"/>
    </source>
</evidence>
<evidence type="ECO:0000256" key="5">
    <source>
        <dbReference type="ARBA" id="ARBA00023125"/>
    </source>
</evidence>
<dbReference type="SMART" id="SM00399">
    <property type="entry name" value="ZnF_C4"/>
    <property type="match status" value="1"/>
</dbReference>
<dbReference type="PRINTS" id="PR00047">
    <property type="entry name" value="STROIDFINGER"/>
</dbReference>
<keyword evidence="7 9" id="KW-0675">Receptor</keyword>
<dbReference type="PROSITE" id="PS00031">
    <property type="entry name" value="NUCLEAR_REC_DBD_1"/>
    <property type="match status" value="1"/>
</dbReference>
<accession>A0A8X6U3X4</accession>
<gene>
    <name evidence="12" type="primary">NR2E3</name>
    <name evidence="12" type="ORF">NPIL_236631</name>
</gene>
<dbReference type="InterPro" id="IPR000536">
    <property type="entry name" value="Nucl_hrmn_rcpt_lig-bd"/>
</dbReference>
<protein>
    <submittedName>
        <fullName evidence="12">Photoreceptor-specific nuclear receptor</fullName>
    </submittedName>
</protein>
<dbReference type="PANTHER" id="PTHR24083">
    <property type="entry name" value="NUCLEAR HORMONE RECEPTOR"/>
    <property type="match status" value="1"/>
</dbReference>